<name>A0A9P1CAW8_9DINO</name>
<reference evidence="2" key="1">
    <citation type="submission" date="2022-10" db="EMBL/GenBank/DDBJ databases">
        <authorList>
            <person name="Chen Y."/>
            <person name="Dougan E. K."/>
            <person name="Chan C."/>
            <person name="Rhodes N."/>
            <person name="Thang M."/>
        </authorList>
    </citation>
    <scope>NUCLEOTIDE SEQUENCE</scope>
</reference>
<feature type="compositionally biased region" description="Basic residues" evidence="1">
    <location>
        <begin position="360"/>
        <end position="386"/>
    </location>
</feature>
<evidence type="ECO:0000313" key="4">
    <source>
        <dbReference type="Proteomes" id="UP001152797"/>
    </source>
</evidence>
<proteinExistence type="predicted"/>
<sequence>MLQAVMKPNERKARPTCKRAAKSKPRNPATEVWEVSDGELTCSETNEDMGDGDGQKDDVREINLEPMISEPLAPEAPPMMLDDISLGVEKTLPPVESGYPMDICPAVPMESSPMPTELECSEDPEIILLEDTPVKGCFCDRIEHPDTQPEFYEDWYVCDFCRAQRHPMDDIPTEIDDVATEAAAASMIQYYMDHVNENGVEGGEKSPLPAKTYRRLRPLISEPVMVDSPGAPDVVETTGDCGPPEFLDDDLGNDDQAEDMMVDDIAPAEKPASESRCGIDSPKVQAFALLDVASAPAALLDKEGSAEASKYPLPSAASYMAEVHKEVESMDPPEFSTQGEAAGKRKGRKAQPEKAEGKSRGRAKAKAKAAPRSKAPPRSKAAKPRGRGANAKSKATPKRKAAAPKQKASPKRKAAPRSKAKAAPQAEVADVAEVPEVSEPKPKRKPRAPKAPAANEEERIPPPHVTHNHIYSSAYRRSLALSPGDIALAKRQGGKAVDHFKTHGTVNGLCGIFRAKPRGVQMEQAFVHTPGKFTCIDMFAGRARISKAFTEIGHKVCTLDISRDEADDILEPKGFCRHLLAVLQLATTGLVEEQVIAQKTVLLDRMRSPQDWLIPWFHERLRRRRYIGRRGLVIHYTDRRGRRRFKGGQRLKESQAYPIRFARAVRDAWLPLHNPAAPPQNLMSTSAPVEPMVNHEKDTWDDANLEHVMSWLETYLNERRSKSRRESL</sequence>
<accession>A0A9P1CAW8</accession>
<feature type="compositionally biased region" description="Basic residues" evidence="1">
    <location>
        <begin position="395"/>
        <end position="420"/>
    </location>
</feature>
<reference evidence="3" key="2">
    <citation type="submission" date="2024-04" db="EMBL/GenBank/DDBJ databases">
        <authorList>
            <person name="Chen Y."/>
            <person name="Shah S."/>
            <person name="Dougan E. K."/>
            <person name="Thang M."/>
            <person name="Chan C."/>
        </authorList>
    </citation>
    <scope>NUCLEOTIDE SEQUENCE [LARGE SCALE GENOMIC DNA]</scope>
</reference>
<evidence type="ECO:0000313" key="3">
    <source>
        <dbReference type="EMBL" id="CAL1140728.1"/>
    </source>
</evidence>
<evidence type="ECO:0000313" key="2">
    <source>
        <dbReference type="EMBL" id="CAI3987353.1"/>
    </source>
</evidence>
<feature type="region of interest" description="Disordered" evidence="1">
    <location>
        <begin position="1"/>
        <end position="58"/>
    </location>
</feature>
<organism evidence="2">
    <name type="scientific">Cladocopium goreaui</name>
    <dbReference type="NCBI Taxonomy" id="2562237"/>
    <lineage>
        <taxon>Eukaryota</taxon>
        <taxon>Sar</taxon>
        <taxon>Alveolata</taxon>
        <taxon>Dinophyceae</taxon>
        <taxon>Suessiales</taxon>
        <taxon>Symbiodiniaceae</taxon>
        <taxon>Cladocopium</taxon>
    </lineage>
</organism>
<dbReference type="AlphaFoldDB" id="A0A9P1CAW8"/>
<feature type="region of interest" description="Disordered" evidence="1">
    <location>
        <begin position="327"/>
        <end position="467"/>
    </location>
</feature>
<dbReference type="EMBL" id="CAMXCT020001158">
    <property type="protein sequence ID" value="CAL1140728.1"/>
    <property type="molecule type" value="Genomic_DNA"/>
</dbReference>
<feature type="compositionally biased region" description="Low complexity" evidence="1">
    <location>
        <begin position="421"/>
        <end position="437"/>
    </location>
</feature>
<protein>
    <submittedName>
        <fullName evidence="2">Uncharacterized protein</fullName>
    </submittedName>
</protein>
<feature type="compositionally biased region" description="Basic residues" evidence="1">
    <location>
        <begin position="14"/>
        <end position="25"/>
    </location>
</feature>
<keyword evidence="4" id="KW-1185">Reference proteome</keyword>
<gene>
    <name evidence="2" type="ORF">C1SCF055_LOCUS14634</name>
</gene>
<dbReference type="EMBL" id="CAMXCT030001158">
    <property type="protein sequence ID" value="CAL4774665.1"/>
    <property type="molecule type" value="Genomic_DNA"/>
</dbReference>
<comment type="caution">
    <text evidence="2">The sequence shown here is derived from an EMBL/GenBank/DDBJ whole genome shotgun (WGS) entry which is preliminary data.</text>
</comment>
<dbReference type="EMBL" id="CAMXCT010001158">
    <property type="protein sequence ID" value="CAI3987353.1"/>
    <property type="molecule type" value="Genomic_DNA"/>
</dbReference>
<feature type="compositionally biased region" description="Basic and acidic residues" evidence="1">
    <location>
        <begin position="350"/>
        <end position="359"/>
    </location>
</feature>
<evidence type="ECO:0000256" key="1">
    <source>
        <dbReference type="SAM" id="MobiDB-lite"/>
    </source>
</evidence>
<dbReference type="Proteomes" id="UP001152797">
    <property type="component" value="Unassembled WGS sequence"/>
</dbReference>